<dbReference type="PANTHER" id="PTHR38103">
    <property type="entry name" value="RECOMBINATION-ASSOCIATED PROTEIN RDGC"/>
    <property type="match status" value="1"/>
</dbReference>
<dbReference type="KEGG" id="vg:29124903"/>
<reference evidence="5" key="1">
    <citation type="submission" date="2014-08" db="EMBL/GenBank/DDBJ databases">
        <authorList>
            <person name="Mandeville R."/>
        </authorList>
    </citation>
    <scope>NUCLEOTIDE SEQUENCE [LARGE SCALE GENOMIC DNA]</scope>
</reference>
<dbReference type="EMBL" id="KM366098">
    <property type="protein sequence ID" value="AIT13743.1"/>
    <property type="molecule type" value="Genomic_DNA"/>
</dbReference>
<dbReference type="Proteomes" id="UP000203971">
    <property type="component" value="Segment"/>
</dbReference>
<keyword evidence="4" id="KW-0540">Nuclease</keyword>
<dbReference type="InterPro" id="IPR007476">
    <property type="entry name" value="RdgC"/>
</dbReference>
<comment type="subcellular location">
    <subcellularLocation>
        <location evidence="1">Cytoplasm</location>
        <location evidence="1">Nucleoid</location>
    </subcellularLocation>
</comment>
<sequence length="359" mass="40007">MKIKGYEKAIILHLGALYDAANDGNEKVKPLHRLILNLPNVDEEAVTAFAKGALSDALEKHEVSDPPEASYKTMGFAAYGEEVDSKFALAIPGTNAIVFQIEKRERVLPGVSVRNEVVKRMAALREKEIEGWEPNRKDWAQMKDDVEAEMLKHAPIRPSRVNVILSAPFVYVFTSSAKTAEECSALIRTALGTWPVEHLLPSEYELRQLMQRAVLGQQDGVKGDAFIHLKHDDGDDVKMKDTDIFKDESVIDLLSRHWTVRALDLEVDTQCPGIDTVYFRLSDKAILSGIHIGEADVDANYDATLERYGTDGGQFLTMMANLFQLDKSLRAVISVLDEAGQVVEYTGTLNDEDEDDDEV</sequence>
<dbReference type="GO" id="GO:0000018">
    <property type="term" value="P:regulation of DNA recombination"/>
    <property type="evidence" value="ECO:0007669"/>
    <property type="project" value="TreeGrafter"/>
</dbReference>
<dbReference type="Pfam" id="PF04381">
    <property type="entry name" value="RdgC"/>
    <property type="match status" value="1"/>
</dbReference>
<dbReference type="RefSeq" id="YP_009300893.1">
    <property type="nucleotide sequence ID" value="NC_031228.1"/>
</dbReference>
<dbReference type="GO" id="GO:0009295">
    <property type="term" value="C:nucleoid"/>
    <property type="evidence" value="ECO:0007669"/>
    <property type="project" value="UniProtKB-SubCell"/>
</dbReference>
<keyword evidence="3" id="KW-0233">DNA recombination</keyword>
<evidence type="ECO:0000256" key="2">
    <source>
        <dbReference type="ARBA" id="ARBA00022490"/>
    </source>
</evidence>
<proteinExistence type="predicted"/>
<dbReference type="GO" id="GO:0004527">
    <property type="term" value="F:exonuclease activity"/>
    <property type="evidence" value="ECO:0007669"/>
    <property type="project" value="UniProtKB-KW"/>
</dbReference>
<evidence type="ECO:0000313" key="4">
    <source>
        <dbReference type="EMBL" id="AIT13743.1"/>
    </source>
</evidence>
<evidence type="ECO:0000256" key="3">
    <source>
        <dbReference type="ARBA" id="ARBA00023172"/>
    </source>
</evidence>
<dbReference type="GO" id="GO:0003690">
    <property type="term" value="F:double-stranded DNA binding"/>
    <property type="evidence" value="ECO:0007669"/>
    <property type="project" value="TreeGrafter"/>
</dbReference>
<gene>
    <name evidence="4" type="ORF">BP12C_18</name>
</gene>
<organism evidence="4 5">
    <name type="scientific">Salmonella phage BP12C</name>
    <dbReference type="NCBI Taxonomy" id="1543203"/>
    <lineage>
        <taxon>Viruses</taxon>
        <taxon>Duplodnaviria</taxon>
        <taxon>Heunggongvirae</taxon>
        <taxon>Uroviricota</taxon>
        <taxon>Caudoviricetes</taxon>
        <taxon>Casjensviridae</taxon>
        <taxon>Chivirus</taxon>
        <taxon>Chivirus BP12C</taxon>
        <taxon>Salmonella virus BP12C</taxon>
    </lineage>
</organism>
<evidence type="ECO:0000313" key="5">
    <source>
        <dbReference type="Proteomes" id="UP000203971"/>
    </source>
</evidence>
<protein>
    <submittedName>
        <fullName evidence="4">Exonuclease RdgC</fullName>
    </submittedName>
</protein>
<keyword evidence="5" id="KW-1185">Reference proteome</keyword>
<dbReference type="PANTHER" id="PTHR38103:SF1">
    <property type="entry name" value="RECOMBINATION-ASSOCIATED PROTEIN RDGC"/>
    <property type="match status" value="1"/>
</dbReference>
<keyword evidence="2" id="KW-0963">Cytoplasm</keyword>
<dbReference type="GO" id="GO:0006310">
    <property type="term" value="P:DNA recombination"/>
    <property type="evidence" value="ECO:0007669"/>
    <property type="project" value="UniProtKB-KW"/>
</dbReference>
<keyword evidence="4" id="KW-0269">Exonuclease</keyword>
<accession>A0A140XFX3</accession>
<keyword evidence="4" id="KW-0378">Hydrolase</keyword>
<dbReference type="OrthoDB" id="3838at10239"/>
<name>A0A140XFX3_9CAUD</name>
<dbReference type="GeneID" id="29124903"/>
<evidence type="ECO:0000256" key="1">
    <source>
        <dbReference type="ARBA" id="ARBA00004453"/>
    </source>
</evidence>